<evidence type="ECO:0000256" key="5">
    <source>
        <dbReference type="ARBA" id="ARBA00022806"/>
    </source>
</evidence>
<dbReference type="Pfam" id="PF26066">
    <property type="entry name" value="MCM9_N"/>
    <property type="match status" value="1"/>
</dbReference>
<organism evidence="10 11">
    <name type="scientific">Monoraphidium neglectum</name>
    <dbReference type="NCBI Taxonomy" id="145388"/>
    <lineage>
        <taxon>Eukaryota</taxon>
        <taxon>Viridiplantae</taxon>
        <taxon>Chlorophyta</taxon>
        <taxon>core chlorophytes</taxon>
        <taxon>Chlorophyceae</taxon>
        <taxon>CS clade</taxon>
        <taxon>Sphaeropleales</taxon>
        <taxon>Selenastraceae</taxon>
        <taxon>Monoraphidium</taxon>
    </lineage>
</organism>
<dbReference type="GO" id="GO:0042555">
    <property type="term" value="C:MCM complex"/>
    <property type="evidence" value="ECO:0007669"/>
    <property type="project" value="TreeGrafter"/>
</dbReference>
<evidence type="ECO:0000256" key="7">
    <source>
        <dbReference type="ARBA" id="ARBA00047995"/>
    </source>
</evidence>
<keyword evidence="11" id="KW-1185">Reference proteome</keyword>
<dbReference type="InterPro" id="IPR058768">
    <property type="entry name" value="MCM9_N"/>
</dbReference>
<dbReference type="GO" id="GO:0005524">
    <property type="term" value="F:ATP binding"/>
    <property type="evidence" value="ECO:0007669"/>
    <property type="project" value="InterPro"/>
</dbReference>
<evidence type="ECO:0000313" key="10">
    <source>
        <dbReference type="EMBL" id="KIZ00243.1"/>
    </source>
</evidence>
<dbReference type="Proteomes" id="UP000054498">
    <property type="component" value="Unassembled WGS sequence"/>
</dbReference>
<dbReference type="GeneID" id="25740593"/>
<accession>A0A0D2JM16</accession>
<evidence type="ECO:0000259" key="8">
    <source>
        <dbReference type="Pfam" id="PF17207"/>
    </source>
</evidence>
<dbReference type="InterPro" id="IPR012340">
    <property type="entry name" value="NA-bd_OB-fold"/>
</dbReference>
<comment type="subcellular location">
    <subcellularLocation>
        <location evidence="1">Nucleus</location>
    </subcellularLocation>
</comment>
<dbReference type="AlphaFoldDB" id="A0A0D2JM16"/>
<keyword evidence="5" id="KW-0547">Nucleotide-binding</keyword>
<keyword evidence="5" id="KW-0347">Helicase</keyword>
<dbReference type="EMBL" id="KK101613">
    <property type="protein sequence ID" value="KIZ00243.1"/>
    <property type="molecule type" value="Genomic_DNA"/>
</dbReference>
<dbReference type="GO" id="GO:0003697">
    <property type="term" value="F:single-stranded DNA binding"/>
    <property type="evidence" value="ECO:0007669"/>
    <property type="project" value="TreeGrafter"/>
</dbReference>
<sequence>MVPEVEVDLGRVTDALLSCCGGGLEQVLLAPEDNEHYWVTLDVMQLAQADPLVADALLRAPKSTLKALEEAASAAQKAIMESHPEPEALSLKQVVNIRLHGLPYSLDPKPHALNPTIGRIGSSHIGRLITVCGTVVKTGPVKMFEFQRLMRCNRCKVEFFIKFDPDDMSRVDMPSECPGGNCMGTNFLPVDGADTPGARRPFTNIQEVRLQERLQCLDAGSVPSAIGLLLMDEMADSCQAGDDVEVTCVVVARWRPLYPGMRCDAELVLRACHMRVDERAPRPRQLMGVDLEHHFE</sequence>
<comment type="similarity">
    <text evidence="2">Belongs to the MCM family.</text>
</comment>
<gene>
    <name evidence="10" type="ORF">MNEG_7717</name>
</gene>
<proteinExistence type="inferred from homology"/>
<name>A0A0D2JM16_9CHLO</name>
<dbReference type="KEGG" id="mng:MNEG_7717"/>
<evidence type="ECO:0000313" key="11">
    <source>
        <dbReference type="Proteomes" id="UP000054498"/>
    </source>
</evidence>
<feature type="domain" description="MCM9 N-terminal" evidence="9">
    <location>
        <begin position="24"/>
        <end position="103"/>
    </location>
</feature>
<dbReference type="Gene3D" id="2.40.50.140">
    <property type="entry name" value="Nucleic acid-binding proteins"/>
    <property type="match status" value="1"/>
</dbReference>
<dbReference type="SUPFAM" id="SSF50249">
    <property type="entry name" value="Nucleic acid-binding proteins"/>
    <property type="match status" value="1"/>
</dbReference>
<reference evidence="10 11" key="1">
    <citation type="journal article" date="2013" name="BMC Genomics">
        <title>Reconstruction of the lipid metabolism for the microalga Monoraphidium neglectum from its genome sequence reveals characteristics suitable for biofuel production.</title>
        <authorList>
            <person name="Bogen C."/>
            <person name="Al-Dilaimi A."/>
            <person name="Albersmeier A."/>
            <person name="Wichmann J."/>
            <person name="Grundmann M."/>
            <person name="Rupp O."/>
            <person name="Lauersen K.J."/>
            <person name="Blifernez-Klassen O."/>
            <person name="Kalinowski J."/>
            <person name="Goesmann A."/>
            <person name="Mussgnug J.H."/>
            <person name="Kruse O."/>
        </authorList>
    </citation>
    <scope>NUCLEOTIDE SEQUENCE [LARGE SCALE GENOMIC DNA]</scope>
    <source>
        <strain evidence="10 11">SAG 48.87</strain>
    </source>
</reference>
<evidence type="ECO:0000259" key="9">
    <source>
        <dbReference type="Pfam" id="PF26066"/>
    </source>
</evidence>
<evidence type="ECO:0000256" key="3">
    <source>
        <dbReference type="ARBA" id="ARBA00012551"/>
    </source>
</evidence>
<dbReference type="PANTHER" id="PTHR11630:SF48">
    <property type="entry name" value="DNA HELICASE MCM9"/>
    <property type="match status" value="1"/>
</dbReference>
<comment type="catalytic activity">
    <reaction evidence="7">
        <text>ATP + H2O = ADP + phosphate + H(+)</text>
        <dbReference type="Rhea" id="RHEA:13065"/>
        <dbReference type="ChEBI" id="CHEBI:15377"/>
        <dbReference type="ChEBI" id="CHEBI:15378"/>
        <dbReference type="ChEBI" id="CHEBI:30616"/>
        <dbReference type="ChEBI" id="CHEBI:43474"/>
        <dbReference type="ChEBI" id="CHEBI:456216"/>
        <dbReference type="EC" id="3.6.4.12"/>
    </reaction>
</comment>
<protein>
    <recommendedName>
        <fullName evidence="3">DNA helicase</fullName>
        <ecNumber evidence="3">3.6.4.12</ecNumber>
    </recommendedName>
</protein>
<dbReference type="EC" id="3.6.4.12" evidence="3"/>
<dbReference type="InterPro" id="IPR031327">
    <property type="entry name" value="MCM"/>
</dbReference>
<dbReference type="GO" id="GO:0005634">
    <property type="term" value="C:nucleus"/>
    <property type="evidence" value="ECO:0007669"/>
    <property type="project" value="UniProtKB-SubCell"/>
</dbReference>
<evidence type="ECO:0000256" key="4">
    <source>
        <dbReference type="ARBA" id="ARBA00022801"/>
    </source>
</evidence>
<dbReference type="Gene3D" id="2.20.28.10">
    <property type="match status" value="1"/>
</dbReference>
<feature type="domain" description="MCM OB" evidence="8">
    <location>
        <begin position="120"/>
        <end position="251"/>
    </location>
</feature>
<keyword evidence="6" id="KW-0539">Nucleus</keyword>
<dbReference type="InterPro" id="IPR033762">
    <property type="entry name" value="MCM_OB"/>
</dbReference>
<dbReference type="STRING" id="145388.A0A0D2JM16"/>
<dbReference type="GO" id="GO:0017116">
    <property type="term" value="F:single-stranded DNA helicase activity"/>
    <property type="evidence" value="ECO:0007669"/>
    <property type="project" value="TreeGrafter"/>
</dbReference>
<dbReference type="GO" id="GO:0000724">
    <property type="term" value="P:double-strand break repair via homologous recombination"/>
    <property type="evidence" value="ECO:0007669"/>
    <property type="project" value="TreeGrafter"/>
</dbReference>
<dbReference type="RefSeq" id="XP_013899262.1">
    <property type="nucleotide sequence ID" value="XM_014043808.1"/>
</dbReference>
<evidence type="ECO:0000256" key="6">
    <source>
        <dbReference type="ARBA" id="ARBA00023242"/>
    </source>
</evidence>
<evidence type="ECO:0000256" key="2">
    <source>
        <dbReference type="ARBA" id="ARBA00008010"/>
    </source>
</evidence>
<keyword evidence="4" id="KW-0378">Hydrolase</keyword>
<dbReference type="GO" id="GO:0016787">
    <property type="term" value="F:hydrolase activity"/>
    <property type="evidence" value="ECO:0007669"/>
    <property type="project" value="UniProtKB-KW"/>
</dbReference>
<evidence type="ECO:0000256" key="1">
    <source>
        <dbReference type="ARBA" id="ARBA00004123"/>
    </source>
</evidence>
<dbReference type="OrthoDB" id="271325at2759"/>
<keyword evidence="5" id="KW-0067">ATP-binding</keyword>
<dbReference type="Pfam" id="PF17207">
    <property type="entry name" value="MCM_OB"/>
    <property type="match status" value="1"/>
</dbReference>
<dbReference type="PANTHER" id="PTHR11630">
    <property type="entry name" value="DNA REPLICATION LICENSING FACTOR MCM FAMILY MEMBER"/>
    <property type="match status" value="1"/>
</dbReference>